<comment type="caution">
    <text evidence="1">The sequence shown here is derived from an EMBL/GenBank/DDBJ whole genome shotgun (WGS) entry which is preliminary data.</text>
</comment>
<gene>
    <name evidence="1" type="ORF">LCGC14_0739380</name>
</gene>
<dbReference type="Pfam" id="PF13479">
    <property type="entry name" value="AAA_24"/>
    <property type="match status" value="1"/>
</dbReference>
<evidence type="ECO:0000313" key="1">
    <source>
        <dbReference type="EMBL" id="KKN39826.1"/>
    </source>
</evidence>
<protein>
    <submittedName>
        <fullName evidence="1">Uncharacterized protein</fullName>
    </submittedName>
</protein>
<reference evidence="1" key="1">
    <citation type="journal article" date="2015" name="Nature">
        <title>Complex archaea that bridge the gap between prokaryotes and eukaryotes.</title>
        <authorList>
            <person name="Spang A."/>
            <person name="Saw J.H."/>
            <person name="Jorgensen S.L."/>
            <person name="Zaremba-Niedzwiedzka K."/>
            <person name="Martijn J."/>
            <person name="Lind A.E."/>
            <person name="van Eijk R."/>
            <person name="Schleper C."/>
            <person name="Guy L."/>
            <person name="Ettema T.J."/>
        </authorList>
    </citation>
    <scope>NUCLEOTIDE SEQUENCE</scope>
</reference>
<name>A0A0F9SS25_9ZZZZ</name>
<dbReference type="EMBL" id="LAZR01001741">
    <property type="protein sequence ID" value="KKN39826.1"/>
    <property type="molecule type" value="Genomic_DNA"/>
</dbReference>
<proteinExistence type="predicted"/>
<accession>A0A0F9SS25</accession>
<dbReference type="AlphaFoldDB" id="A0A0F9SS25"/>
<sequence length="275" mass="30559">MPKILDQAVKAEDIEIGLEDYFLRVLLTGGSGSGKTTSALSLPGRKLLIDIDGRKNAAAGFKNVRIIDLAKILKSDPKSPQAWLTLMKIKDELWQETRGDFPYNGVIADGLAAMNRMAINWALLLDPSRGLGGTPAKQHWFPAMEAIVNFMKALLALPCHVILTSHIELIKDETTGGLRLTPKAIGKLRTEVEGWFDETYLCHREHGKGGKPNYYWTTAGGGKELFLKSTLNHLGEYWEDPIELSVPKDTSGATPWGFQRLLEKRFGKEKKETKS</sequence>
<organism evidence="1">
    <name type="scientific">marine sediment metagenome</name>
    <dbReference type="NCBI Taxonomy" id="412755"/>
    <lineage>
        <taxon>unclassified sequences</taxon>
        <taxon>metagenomes</taxon>
        <taxon>ecological metagenomes</taxon>
    </lineage>
</organism>